<proteinExistence type="predicted"/>
<dbReference type="EMBL" id="VCPC01000001">
    <property type="protein sequence ID" value="TMV14431.1"/>
    <property type="molecule type" value="Genomic_DNA"/>
</dbReference>
<keyword evidence="2" id="KW-1185">Reference proteome</keyword>
<accession>A0ABY2XCL1</accession>
<comment type="caution">
    <text evidence="1">The sequence shown here is derived from an EMBL/GenBank/DDBJ whole genome shotgun (WGS) entry which is preliminary data.</text>
</comment>
<name>A0ABY2XCL1_9RHOB</name>
<dbReference type="Proteomes" id="UP001191082">
    <property type="component" value="Unassembled WGS sequence"/>
</dbReference>
<evidence type="ECO:0000313" key="1">
    <source>
        <dbReference type="EMBL" id="TMV14431.1"/>
    </source>
</evidence>
<sequence length="63" mass="7250">MKRPKTYTIKIDVENGGKAINAIQVTLTRHIERDIDTVFNIDLVDDPLYPALHTYVMNNPPRN</sequence>
<organism evidence="1 2">
    <name type="scientific">Arenibacterium halophilum</name>
    <dbReference type="NCBI Taxonomy" id="2583821"/>
    <lineage>
        <taxon>Bacteria</taxon>
        <taxon>Pseudomonadati</taxon>
        <taxon>Pseudomonadota</taxon>
        <taxon>Alphaproteobacteria</taxon>
        <taxon>Rhodobacterales</taxon>
        <taxon>Paracoccaceae</taxon>
        <taxon>Arenibacterium</taxon>
    </lineage>
</organism>
<evidence type="ECO:0000313" key="2">
    <source>
        <dbReference type="Proteomes" id="UP001191082"/>
    </source>
</evidence>
<dbReference type="RefSeq" id="WP_138861784.1">
    <property type="nucleotide sequence ID" value="NZ_VCPC01000001.1"/>
</dbReference>
<reference evidence="1 2" key="1">
    <citation type="submission" date="2019-05" db="EMBL/GenBank/DDBJ databases">
        <title>Marivita sp. nov. isolated from sea sediment.</title>
        <authorList>
            <person name="Kim W."/>
        </authorList>
    </citation>
    <scope>NUCLEOTIDE SEQUENCE [LARGE SCALE GENOMIC DNA]</scope>
    <source>
        <strain evidence="1 2">CAU 1492</strain>
    </source>
</reference>
<protein>
    <submittedName>
        <fullName evidence="1">Uncharacterized protein</fullName>
    </submittedName>
</protein>
<gene>
    <name evidence="1" type="ORF">FGK64_00090</name>
</gene>